<name>A0A3F3LAF7_9GAMM</name>
<feature type="transmembrane region" description="Helical" evidence="4">
    <location>
        <begin position="53"/>
        <end position="71"/>
    </location>
</feature>
<feature type="coiled-coil region" evidence="2">
    <location>
        <begin position="132"/>
        <end position="187"/>
    </location>
</feature>
<evidence type="ECO:0000256" key="1">
    <source>
        <dbReference type="ARBA" id="ARBA00009477"/>
    </source>
</evidence>
<dbReference type="InterPro" id="IPR058625">
    <property type="entry name" value="MdtA-like_BSH"/>
</dbReference>
<feature type="region of interest" description="Disordered" evidence="3">
    <location>
        <begin position="1"/>
        <end position="37"/>
    </location>
</feature>
<dbReference type="InterPro" id="IPR050739">
    <property type="entry name" value="MFP"/>
</dbReference>
<feature type="compositionally biased region" description="Low complexity" evidence="3">
    <location>
        <begin position="15"/>
        <end position="31"/>
    </location>
</feature>
<keyword evidence="2" id="KW-0175">Coiled coil</keyword>
<dbReference type="Gene3D" id="2.40.30.170">
    <property type="match status" value="1"/>
</dbReference>
<dbReference type="Gene3D" id="2.40.50.100">
    <property type="match status" value="1"/>
</dbReference>
<gene>
    <name evidence="7" type="ORF">LSO58_04640</name>
</gene>
<dbReference type="PRINTS" id="PR01490">
    <property type="entry name" value="RTXTOXIND"/>
</dbReference>
<reference evidence="7" key="1">
    <citation type="journal article" date="2022" name="J Glob Antimicrob Resist">
        <title>Comparative analysis of IMP-4- and OXA-58-containing plasmids of three carbapenemase-producing Acinetobacter ursingii strains in the Netherlands.</title>
        <authorList>
            <person name="Hendrickx A.P.A."/>
            <person name="Schade R.P."/>
            <person name="Landman F."/>
            <person name="Bosch T."/>
            <person name="Schouls L.M."/>
            <person name="van Dijk K."/>
        </authorList>
    </citation>
    <scope>NUCLEOTIDE SEQUENCE</scope>
    <source>
        <strain evidence="7">RIVM_C010761</strain>
    </source>
</reference>
<dbReference type="PANTHER" id="PTHR30386">
    <property type="entry name" value="MEMBRANE FUSION SUBUNIT OF EMRAB-TOLC MULTIDRUG EFFLUX PUMP"/>
    <property type="match status" value="1"/>
</dbReference>
<comment type="similarity">
    <text evidence="1">Belongs to the membrane fusion protein (MFP) (TC 8.A.1) family.</text>
</comment>
<evidence type="ECO:0000256" key="2">
    <source>
        <dbReference type="SAM" id="Coils"/>
    </source>
</evidence>
<feature type="domain" description="CusB-like beta-barrel" evidence="6">
    <location>
        <begin position="293"/>
        <end position="335"/>
    </location>
</feature>
<dbReference type="Pfam" id="PF25954">
    <property type="entry name" value="Beta-barrel_RND_2"/>
    <property type="match status" value="1"/>
</dbReference>
<dbReference type="Gene3D" id="1.10.287.470">
    <property type="entry name" value="Helix hairpin bin"/>
    <property type="match status" value="2"/>
</dbReference>
<dbReference type="EMBL" id="CP089044">
    <property type="protein sequence ID" value="UYF76195.1"/>
    <property type="molecule type" value="Genomic_DNA"/>
</dbReference>
<dbReference type="Pfam" id="PF25917">
    <property type="entry name" value="BSH_RND"/>
    <property type="match status" value="1"/>
</dbReference>
<evidence type="ECO:0000256" key="3">
    <source>
        <dbReference type="SAM" id="MobiDB-lite"/>
    </source>
</evidence>
<evidence type="ECO:0000256" key="4">
    <source>
        <dbReference type="SAM" id="Phobius"/>
    </source>
</evidence>
<proteinExistence type="inferred from homology"/>
<dbReference type="InterPro" id="IPR058792">
    <property type="entry name" value="Beta-barrel_RND_2"/>
</dbReference>
<protein>
    <submittedName>
        <fullName evidence="7">HlyD family secretion protein</fullName>
    </submittedName>
</protein>
<keyword evidence="4" id="KW-0472">Membrane</keyword>
<evidence type="ECO:0000313" key="7">
    <source>
        <dbReference type="EMBL" id="UYF76195.1"/>
    </source>
</evidence>
<evidence type="ECO:0000259" key="6">
    <source>
        <dbReference type="Pfam" id="PF25954"/>
    </source>
</evidence>
<keyword evidence="4" id="KW-0812">Transmembrane</keyword>
<dbReference type="AlphaFoldDB" id="A0A3F3LAF7"/>
<organism evidence="7 8">
    <name type="scientific">Acinetobacter ursingii</name>
    <dbReference type="NCBI Taxonomy" id="108980"/>
    <lineage>
        <taxon>Bacteria</taxon>
        <taxon>Pseudomonadati</taxon>
        <taxon>Pseudomonadota</taxon>
        <taxon>Gammaproteobacteria</taxon>
        <taxon>Moraxellales</taxon>
        <taxon>Moraxellaceae</taxon>
        <taxon>Acinetobacter</taxon>
    </lineage>
</organism>
<keyword evidence="4" id="KW-1133">Transmembrane helix</keyword>
<sequence>MSDEQKTNPQNEPDSNQTNQSQSGTTSSATPQPAPLKPVQRVGKLIPTKKSTLAIMFIVLLVGLGLIMWAWRIGPFHTAIEQTDNSYVKGKTTVLSSQINGYIKDVLVKDFDYVKKGQALMHIDATTYDQKVTQAQSAVEQAKNSLANQTQTIAQRQADIAAAQAKVDQAQAQYDLSMTQLQRYQQLGDSGAASKSERDKAAADVKNNLALLKQAQANVNVAQEALKTAQVAQTGLEAQVTNAQAQLDQAMTTKDYSVITAPMDGQLGEVNPRVGQYVAAGSQLLYLIPQQTWVIANFKETQIANMKIGQKVTFTVDALDHQKFTGHVEQISPAAGSEFSVLKADNATGNFTKVVQRISVRIAIDPNQKGLERLRPGMSVITSVDTSSKAMD</sequence>
<evidence type="ECO:0000259" key="5">
    <source>
        <dbReference type="Pfam" id="PF25917"/>
    </source>
</evidence>
<evidence type="ECO:0000313" key="8">
    <source>
        <dbReference type="Proteomes" id="UP001164081"/>
    </source>
</evidence>
<feature type="domain" description="Multidrug resistance protein MdtA-like barrel-sandwich hybrid" evidence="5">
    <location>
        <begin position="95"/>
        <end position="285"/>
    </location>
</feature>
<dbReference type="SUPFAM" id="SSF111369">
    <property type="entry name" value="HlyD-like secretion proteins"/>
    <property type="match status" value="3"/>
</dbReference>
<dbReference type="Proteomes" id="UP001164081">
    <property type="component" value="Chromosome"/>
</dbReference>
<dbReference type="PANTHER" id="PTHR30386:SF24">
    <property type="entry name" value="MULTIDRUG RESISTANCE EFFLUX PUMP"/>
    <property type="match status" value="1"/>
</dbReference>
<dbReference type="RefSeq" id="WP_004987340.1">
    <property type="nucleotide sequence ID" value="NZ_AP018824.1"/>
</dbReference>
<accession>A0A3F3LAF7</accession>